<name>A0A4R2BGG6_9BACI</name>
<organism evidence="2 3">
    <name type="scientific">Mesobacillus foraminis</name>
    <dbReference type="NCBI Taxonomy" id="279826"/>
    <lineage>
        <taxon>Bacteria</taxon>
        <taxon>Bacillati</taxon>
        <taxon>Bacillota</taxon>
        <taxon>Bacilli</taxon>
        <taxon>Bacillales</taxon>
        <taxon>Bacillaceae</taxon>
        <taxon>Mesobacillus</taxon>
    </lineage>
</organism>
<feature type="region of interest" description="Disordered" evidence="1">
    <location>
        <begin position="1"/>
        <end position="22"/>
    </location>
</feature>
<accession>A0A4R2BGG6</accession>
<evidence type="ECO:0000256" key="1">
    <source>
        <dbReference type="SAM" id="MobiDB-lite"/>
    </source>
</evidence>
<protein>
    <submittedName>
        <fullName evidence="2">Uncharacterized protein</fullName>
    </submittedName>
</protein>
<evidence type="ECO:0000313" key="3">
    <source>
        <dbReference type="Proteomes" id="UP000295689"/>
    </source>
</evidence>
<gene>
    <name evidence="2" type="ORF">EV146_104245</name>
</gene>
<sequence>MPKRKKAQMSNPITDLPAGKEPKKVGDLIKRLPSGFPVSHILVNGVKEEVTRFINEKDGVAYFLVNNQLIAYETKDINGILFGTGKPRE</sequence>
<reference evidence="2 3" key="1">
    <citation type="journal article" date="2015" name="Stand. Genomic Sci.">
        <title>Genomic Encyclopedia of Bacterial and Archaeal Type Strains, Phase III: the genomes of soil and plant-associated and newly described type strains.</title>
        <authorList>
            <person name="Whitman W.B."/>
            <person name="Woyke T."/>
            <person name="Klenk H.P."/>
            <person name="Zhou Y."/>
            <person name="Lilburn T.G."/>
            <person name="Beck B.J."/>
            <person name="De Vos P."/>
            <person name="Vandamme P."/>
            <person name="Eisen J.A."/>
            <person name="Garrity G."/>
            <person name="Hugenholtz P."/>
            <person name="Kyrpides N.C."/>
        </authorList>
    </citation>
    <scope>NUCLEOTIDE SEQUENCE [LARGE SCALE GENOMIC DNA]</scope>
    <source>
        <strain evidence="2 3">CV53</strain>
    </source>
</reference>
<comment type="caution">
    <text evidence="2">The sequence shown here is derived from an EMBL/GenBank/DDBJ whole genome shotgun (WGS) entry which is preliminary data.</text>
</comment>
<dbReference type="RefSeq" id="WP_132004362.1">
    <property type="nucleotide sequence ID" value="NZ_JABUHM010000009.1"/>
</dbReference>
<proteinExistence type="predicted"/>
<dbReference type="Proteomes" id="UP000295689">
    <property type="component" value="Unassembled WGS sequence"/>
</dbReference>
<dbReference type="AlphaFoldDB" id="A0A4R2BGG6"/>
<dbReference type="EMBL" id="SLVV01000004">
    <property type="protein sequence ID" value="TCN26137.1"/>
    <property type="molecule type" value="Genomic_DNA"/>
</dbReference>
<evidence type="ECO:0000313" key="2">
    <source>
        <dbReference type="EMBL" id="TCN26137.1"/>
    </source>
</evidence>
<keyword evidence="3" id="KW-1185">Reference proteome</keyword>